<evidence type="ECO:0000313" key="2">
    <source>
        <dbReference type="Proteomes" id="UP000059680"/>
    </source>
</evidence>
<dbReference type="EMBL" id="AP014966">
    <property type="protein sequence ID" value="BAT09766.1"/>
    <property type="molecule type" value="Genomic_DNA"/>
</dbReference>
<dbReference type="Proteomes" id="UP000059680">
    <property type="component" value="Chromosome 10"/>
</dbReference>
<dbReference type="AlphaFoldDB" id="A0A0P0XS75"/>
<proteinExistence type="predicted"/>
<name>A0A0P0XS75_ORYSJ</name>
<evidence type="ECO:0000313" key="1">
    <source>
        <dbReference type="EMBL" id="BAT09766.1"/>
    </source>
</evidence>
<gene>
    <name evidence="1" type="ordered locus">Os10g0131350</name>
    <name evidence="1" type="ORF">OSNPB_100131350</name>
</gene>
<organism evidence="1 2">
    <name type="scientific">Oryza sativa subsp. japonica</name>
    <name type="common">Rice</name>
    <dbReference type="NCBI Taxonomy" id="39947"/>
    <lineage>
        <taxon>Eukaryota</taxon>
        <taxon>Viridiplantae</taxon>
        <taxon>Streptophyta</taxon>
        <taxon>Embryophyta</taxon>
        <taxon>Tracheophyta</taxon>
        <taxon>Spermatophyta</taxon>
        <taxon>Magnoliopsida</taxon>
        <taxon>Liliopsida</taxon>
        <taxon>Poales</taxon>
        <taxon>Poaceae</taxon>
        <taxon>BOP clade</taxon>
        <taxon>Oryzoideae</taxon>
        <taxon>Oryzeae</taxon>
        <taxon>Oryzinae</taxon>
        <taxon>Oryza</taxon>
        <taxon>Oryza sativa</taxon>
    </lineage>
</organism>
<protein>
    <submittedName>
        <fullName evidence="1">Os10g0131350 protein</fullName>
    </submittedName>
</protein>
<dbReference type="PaxDb" id="39947-A0A0P0XS75"/>
<accession>A0A0P0XS75</accession>
<sequence length="98" mass="10441">MSERWIRKAERMSSANVPISTFWPSSDQATTDLAVKSCFRRSISLVAATMQLPRSGREAKSLGTEAMVGGAEEVFRWLLRGGNTVEESSGGAGGGDGC</sequence>
<reference evidence="2" key="1">
    <citation type="journal article" date="2005" name="Nature">
        <title>The map-based sequence of the rice genome.</title>
        <authorList>
            <consortium name="International rice genome sequencing project (IRGSP)"/>
            <person name="Matsumoto T."/>
            <person name="Wu J."/>
            <person name="Kanamori H."/>
            <person name="Katayose Y."/>
            <person name="Fujisawa M."/>
            <person name="Namiki N."/>
            <person name="Mizuno H."/>
            <person name="Yamamoto K."/>
            <person name="Antonio B.A."/>
            <person name="Baba T."/>
            <person name="Sakata K."/>
            <person name="Nagamura Y."/>
            <person name="Aoki H."/>
            <person name="Arikawa K."/>
            <person name="Arita K."/>
            <person name="Bito T."/>
            <person name="Chiden Y."/>
            <person name="Fujitsuka N."/>
            <person name="Fukunaka R."/>
            <person name="Hamada M."/>
            <person name="Harada C."/>
            <person name="Hayashi A."/>
            <person name="Hijishita S."/>
            <person name="Honda M."/>
            <person name="Hosokawa S."/>
            <person name="Ichikawa Y."/>
            <person name="Idonuma A."/>
            <person name="Iijima M."/>
            <person name="Ikeda M."/>
            <person name="Ikeno M."/>
            <person name="Ito K."/>
            <person name="Ito S."/>
            <person name="Ito T."/>
            <person name="Ito Y."/>
            <person name="Ito Y."/>
            <person name="Iwabuchi A."/>
            <person name="Kamiya K."/>
            <person name="Karasawa W."/>
            <person name="Kurita K."/>
            <person name="Katagiri S."/>
            <person name="Kikuta A."/>
            <person name="Kobayashi H."/>
            <person name="Kobayashi N."/>
            <person name="Machita K."/>
            <person name="Maehara T."/>
            <person name="Masukawa M."/>
            <person name="Mizubayashi T."/>
            <person name="Mukai Y."/>
            <person name="Nagasaki H."/>
            <person name="Nagata Y."/>
            <person name="Naito S."/>
            <person name="Nakashima M."/>
            <person name="Nakama Y."/>
            <person name="Nakamichi Y."/>
            <person name="Nakamura M."/>
            <person name="Meguro A."/>
            <person name="Negishi M."/>
            <person name="Ohta I."/>
            <person name="Ohta T."/>
            <person name="Okamoto M."/>
            <person name="Ono N."/>
            <person name="Saji S."/>
            <person name="Sakaguchi M."/>
            <person name="Sakai K."/>
            <person name="Shibata M."/>
            <person name="Shimokawa T."/>
            <person name="Song J."/>
            <person name="Takazaki Y."/>
            <person name="Terasawa K."/>
            <person name="Tsugane M."/>
            <person name="Tsuji K."/>
            <person name="Ueda S."/>
            <person name="Waki K."/>
            <person name="Yamagata H."/>
            <person name="Yamamoto M."/>
            <person name="Yamamoto S."/>
            <person name="Yamane H."/>
            <person name="Yoshiki S."/>
            <person name="Yoshihara R."/>
            <person name="Yukawa K."/>
            <person name="Zhong H."/>
            <person name="Yano M."/>
            <person name="Yuan Q."/>
            <person name="Ouyang S."/>
            <person name="Liu J."/>
            <person name="Jones K.M."/>
            <person name="Gansberger K."/>
            <person name="Moffat K."/>
            <person name="Hill J."/>
            <person name="Bera J."/>
            <person name="Fadrosh D."/>
            <person name="Jin S."/>
            <person name="Johri S."/>
            <person name="Kim M."/>
            <person name="Overton L."/>
            <person name="Reardon M."/>
            <person name="Tsitrin T."/>
            <person name="Vuong H."/>
            <person name="Weaver B."/>
            <person name="Ciecko A."/>
            <person name="Tallon L."/>
            <person name="Jackson J."/>
            <person name="Pai G."/>
            <person name="Aken S.V."/>
            <person name="Utterback T."/>
            <person name="Reidmuller S."/>
            <person name="Feldblyum T."/>
            <person name="Hsiao J."/>
            <person name="Zismann V."/>
            <person name="Iobst S."/>
            <person name="de Vazeille A.R."/>
            <person name="Buell C.R."/>
            <person name="Ying K."/>
            <person name="Li Y."/>
            <person name="Lu T."/>
            <person name="Huang Y."/>
            <person name="Zhao Q."/>
            <person name="Feng Q."/>
            <person name="Zhang L."/>
            <person name="Zhu J."/>
            <person name="Weng Q."/>
            <person name="Mu J."/>
            <person name="Lu Y."/>
            <person name="Fan D."/>
            <person name="Liu Y."/>
            <person name="Guan J."/>
            <person name="Zhang Y."/>
            <person name="Yu S."/>
            <person name="Liu X."/>
            <person name="Zhang Y."/>
            <person name="Hong G."/>
            <person name="Han B."/>
            <person name="Choisne N."/>
            <person name="Demange N."/>
            <person name="Orjeda G."/>
            <person name="Samain S."/>
            <person name="Cattolico L."/>
            <person name="Pelletier E."/>
            <person name="Couloux A."/>
            <person name="Segurens B."/>
            <person name="Wincker P."/>
            <person name="D'Hont A."/>
            <person name="Scarpelli C."/>
            <person name="Weissenbach J."/>
            <person name="Salanoubat M."/>
            <person name="Quetier F."/>
            <person name="Yu Y."/>
            <person name="Kim H.R."/>
            <person name="Rambo T."/>
            <person name="Currie J."/>
            <person name="Collura K."/>
            <person name="Luo M."/>
            <person name="Yang T."/>
            <person name="Ammiraju J.S.S."/>
            <person name="Engler F."/>
            <person name="Soderlund C."/>
            <person name="Wing R.A."/>
            <person name="Palmer L.E."/>
            <person name="de la Bastide M."/>
            <person name="Spiegel L."/>
            <person name="Nascimento L."/>
            <person name="Zutavern T."/>
            <person name="O'Shaughnessy A."/>
            <person name="Dike S."/>
            <person name="Dedhia N."/>
            <person name="Preston R."/>
            <person name="Balija V."/>
            <person name="McCombie W.R."/>
            <person name="Chow T."/>
            <person name="Chen H."/>
            <person name="Chung M."/>
            <person name="Chen C."/>
            <person name="Shaw J."/>
            <person name="Wu H."/>
            <person name="Hsiao K."/>
            <person name="Chao Y."/>
            <person name="Chu M."/>
            <person name="Cheng C."/>
            <person name="Hour A."/>
            <person name="Lee P."/>
            <person name="Lin S."/>
            <person name="Lin Y."/>
            <person name="Liou J."/>
            <person name="Liu S."/>
            <person name="Hsing Y."/>
            <person name="Raghuvanshi S."/>
            <person name="Mohanty A."/>
            <person name="Bharti A.K."/>
            <person name="Gaur A."/>
            <person name="Gupta V."/>
            <person name="Kumar D."/>
            <person name="Ravi V."/>
            <person name="Vij S."/>
            <person name="Kapur A."/>
            <person name="Khurana P."/>
            <person name="Khurana P."/>
            <person name="Khurana J.P."/>
            <person name="Tyagi A.K."/>
            <person name="Gaikwad K."/>
            <person name="Singh A."/>
            <person name="Dalal V."/>
            <person name="Srivastava S."/>
            <person name="Dixit A."/>
            <person name="Pal A.K."/>
            <person name="Ghazi I.A."/>
            <person name="Yadav M."/>
            <person name="Pandit A."/>
            <person name="Bhargava A."/>
            <person name="Sureshbabu K."/>
            <person name="Batra K."/>
            <person name="Sharma T.R."/>
            <person name="Mohapatra T."/>
            <person name="Singh N.K."/>
            <person name="Messing J."/>
            <person name="Nelson A.B."/>
            <person name="Fuks G."/>
            <person name="Kavchok S."/>
            <person name="Keizer G."/>
            <person name="Linton E."/>
            <person name="Llaca V."/>
            <person name="Song R."/>
            <person name="Tanyolac B."/>
            <person name="Young S."/>
            <person name="Ho-Il K."/>
            <person name="Hahn J.H."/>
            <person name="Sangsakoo G."/>
            <person name="Vanavichit A."/>
            <person name="de Mattos Luiz.A.T."/>
            <person name="Zimmer P.D."/>
            <person name="Malone G."/>
            <person name="Dellagostin O."/>
            <person name="de Oliveira A.C."/>
            <person name="Bevan M."/>
            <person name="Bancroft I."/>
            <person name="Minx P."/>
            <person name="Cordum H."/>
            <person name="Wilson R."/>
            <person name="Cheng Z."/>
            <person name="Jin W."/>
            <person name="Jiang J."/>
            <person name="Leong S.A."/>
            <person name="Iwama H."/>
            <person name="Gojobori T."/>
            <person name="Itoh T."/>
            <person name="Niimura Y."/>
            <person name="Fujii Y."/>
            <person name="Habara T."/>
            <person name="Sakai H."/>
            <person name="Sato Y."/>
            <person name="Wilson G."/>
            <person name="Kumar K."/>
            <person name="McCouch S."/>
            <person name="Juretic N."/>
            <person name="Hoen D."/>
            <person name="Wright S."/>
            <person name="Bruskiewich R."/>
            <person name="Bureau T."/>
            <person name="Miyao A."/>
            <person name="Hirochika H."/>
            <person name="Nishikawa T."/>
            <person name="Kadowaki K."/>
            <person name="Sugiura M."/>
            <person name="Burr B."/>
            <person name="Sasaki T."/>
        </authorList>
    </citation>
    <scope>NUCLEOTIDE SEQUENCE [LARGE SCALE GENOMIC DNA]</scope>
    <source>
        <strain evidence="2">cv. Nipponbare</strain>
    </source>
</reference>
<reference evidence="1 2" key="2">
    <citation type="journal article" date="2013" name="Plant Cell Physiol.">
        <title>Rice Annotation Project Database (RAP-DB): an integrative and interactive database for rice genomics.</title>
        <authorList>
            <person name="Sakai H."/>
            <person name="Lee S.S."/>
            <person name="Tanaka T."/>
            <person name="Numa H."/>
            <person name="Kim J."/>
            <person name="Kawahara Y."/>
            <person name="Wakimoto H."/>
            <person name="Yang C.C."/>
            <person name="Iwamoto M."/>
            <person name="Abe T."/>
            <person name="Yamada Y."/>
            <person name="Muto A."/>
            <person name="Inokuchi H."/>
            <person name="Ikemura T."/>
            <person name="Matsumoto T."/>
            <person name="Sasaki T."/>
            <person name="Itoh T."/>
        </authorList>
    </citation>
    <scope>NUCLEOTIDE SEQUENCE [LARGE SCALE GENOMIC DNA]</scope>
    <source>
        <strain evidence="2">cv. Nipponbare</strain>
    </source>
</reference>
<keyword evidence="2" id="KW-1185">Reference proteome</keyword>
<reference evidence="1 2" key="3">
    <citation type="journal article" date="2013" name="Rice">
        <title>Improvement of the Oryza sativa Nipponbare reference genome using next generation sequence and optical map data.</title>
        <authorList>
            <person name="Kawahara Y."/>
            <person name="de la Bastide M."/>
            <person name="Hamilton J.P."/>
            <person name="Kanamori H."/>
            <person name="McCombie W.R."/>
            <person name="Ouyang S."/>
            <person name="Schwartz D.C."/>
            <person name="Tanaka T."/>
            <person name="Wu J."/>
            <person name="Zhou S."/>
            <person name="Childs K.L."/>
            <person name="Davidson R.M."/>
            <person name="Lin H."/>
            <person name="Quesada-Ocampo L."/>
            <person name="Vaillancourt B."/>
            <person name="Sakai H."/>
            <person name="Lee S.S."/>
            <person name="Kim J."/>
            <person name="Numa H."/>
            <person name="Itoh T."/>
            <person name="Buell C.R."/>
            <person name="Matsumoto T."/>
        </authorList>
    </citation>
    <scope>NUCLEOTIDE SEQUENCE [LARGE SCALE GENOMIC DNA]</scope>
    <source>
        <strain evidence="2">cv. Nipponbare</strain>
    </source>
</reference>
<dbReference type="InParanoid" id="A0A0P0XS75"/>